<evidence type="ECO:0000256" key="4">
    <source>
        <dbReference type="ARBA" id="ARBA00022989"/>
    </source>
</evidence>
<evidence type="ECO:0000256" key="3">
    <source>
        <dbReference type="ARBA" id="ARBA00022729"/>
    </source>
</evidence>
<dbReference type="Proteomes" id="UP000601435">
    <property type="component" value="Unassembled WGS sequence"/>
</dbReference>
<dbReference type="EMBL" id="CAJNJA010005398">
    <property type="protein sequence ID" value="CAE7189641.1"/>
    <property type="molecule type" value="Genomic_DNA"/>
</dbReference>
<keyword evidence="2 7" id="KW-0812">Transmembrane</keyword>
<evidence type="ECO:0000256" key="2">
    <source>
        <dbReference type="ARBA" id="ARBA00022692"/>
    </source>
</evidence>
<dbReference type="InterPro" id="IPR044865">
    <property type="entry name" value="MRH_dom"/>
</dbReference>
<evidence type="ECO:0000313" key="10">
    <source>
        <dbReference type="Proteomes" id="UP000601435"/>
    </source>
</evidence>
<dbReference type="GO" id="GO:0016020">
    <property type="term" value="C:membrane"/>
    <property type="evidence" value="ECO:0007669"/>
    <property type="project" value="UniProtKB-SubCell"/>
</dbReference>
<keyword evidence="3" id="KW-0732">Signal</keyword>
<protein>
    <submittedName>
        <fullName evidence="9">Slc38a10 protein</fullName>
    </submittedName>
</protein>
<evidence type="ECO:0000256" key="6">
    <source>
        <dbReference type="ARBA" id="ARBA00023157"/>
    </source>
</evidence>
<keyword evidence="5 7" id="KW-0472">Membrane</keyword>
<dbReference type="InterPro" id="IPR009011">
    <property type="entry name" value="Man6P_isomerase_rcpt-bd_dom_sf"/>
</dbReference>
<dbReference type="PROSITE" id="PS51914">
    <property type="entry name" value="MRH"/>
    <property type="match status" value="1"/>
</dbReference>
<dbReference type="GO" id="GO:0012505">
    <property type="term" value="C:endomembrane system"/>
    <property type="evidence" value="ECO:0007669"/>
    <property type="project" value="UniProtKB-ARBA"/>
</dbReference>
<gene>
    <name evidence="9" type="primary">Slc38a10</name>
    <name evidence="9" type="ORF">SNEC2469_LOCUS1064</name>
</gene>
<dbReference type="InterPro" id="IPR013057">
    <property type="entry name" value="AA_transpt_TM"/>
</dbReference>
<feature type="transmembrane region" description="Helical" evidence="7">
    <location>
        <begin position="1254"/>
        <end position="1278"/>
    </location>
</feature>
<evidence type="ECO:0000259" key="8">
    <source>
        <dbReference type="PROSITE" id="PS51914"/>
    </source>
</evidence>
<keyword evidence="10" id="KW-1185">Reference proteome</keyword>
<dbReference type="Gene3D" id="2.70.130.10">
    <property type="entry name" value="Mannose-6-phosphate receptor binding domain"/>
    <property type="match status" value="1"/>
</dbReference>
<feature type="domain" description="MRH" evidence="8">
    <location>
        <begin position="83"/>
        <end position="183"/>
    </location>
</feature>
<dbReference type="GO" id="GO:0015179">
    <property type="term" value="F:L-amino acid transmembrane transporter activity"/>
    <property type="evidence" value="ECO:0007669"/>
    <property type="project" value="TreeGrafter"/>
</dbReference>
<proteinExistence type="predicted"/>
<evidence type="ECO:0000256" key="7">
    <source>
        <dbReference type="SAM" id="Phobius"/>
    </source>
</evidence>
<sequence length="1316" mass="145710">ASANFVASLHANYVVNLDFDSSTTEAAGLDNLDDEDVKVMNLANGRRKFRCRLPGGRNISQQLPGAPDAKAHFLAAKLAPWRGSCLTVIKDFWSYDLCSGSKVVQYRDDAGMRFSLGEHHPKSDRLLPTGEVRELYLGGTDNRSTEVRYVCGRGDTSATSLEVVEDPVHFYTLTVSGPAFCSWKDRDGAEAGMGLAWRLEPLRSRCLNISRGWWTYEYCYPANLVQFHLENDKRAPQYTLGTLEGTAQSKSPNRVNMSMIRLKPSMSPRERRAPPSRHLTLEQQLGGGNETWLDFADLLPCAKGKSGILIKFVKELQMHGQRPESRIVSVTESSLCEYEVLIHTTLLCGHHKLMPTLPRGKETIQCVADPRDEEPAKMPRSETLTQMDKPEVSEMKKAMEMLEPASKVPAVTSLPFENPYSMLLKLSLAERVQGQKPELLEALMCISKALAIGPACQELWWSAAKVFLQLFLQQDDADSLVEPWSQKLQVLAGSSDTKSSPCWRFLYGQARMLNQVWQCRLTRDLNSGLQKTLKAGHRQIPGELSHLALQWFERQLEMLVLLRCRRRYFARNNESRLVSHLNRCKRTAQTLLWFLIKCTDMSGEFHYTADVMATVKEWDKPVFAETWCRLANGGSQPLLCFRGMDGRDRVPATYLWYVPYILGRIEWKLSKLCPASPERLERKSIICLLMDACHVELAVRASLTERRRDEIMETEPSFRLHAVRLAILFGSPDGYESAGTICFDTNCLELSRQNVIVDALKGMQAVVQENKCHMGKYLSCEARALLDSGELNRAADCVIKIVDEAMRARKFRVPSFGACLNPHVMLYQRARKAERQQWAAMQTCTAWKSSKPSCRLSWEFRRMRLCRKSWEHSLVSQSQQQTCWVSKRQLVQPAQPTSRATRLTAMYRSKGEEEPTSSICGCALSLVSTCVGSGLLALPFAFAAAGPLHGLGLLAGSAILSAFVSLLLCMCCDWSEKKSYEELAIAAFGSWGSVIMELMVVWLLLGAMTSLLVIAGDCLMAVGPSLDLAGSERRGLLTALDVALVILPLSCLQSPASLLYSNAIAVSCTLLVGLLLSLRSWGAWGSLSDMVISNKSNLSGLPGLLRAVPIVTLSLGCQVQVPCIYATLEKRSFKRMRCAILAAMGLCIFIYTVVALSGLHIAELQGVTAVPGNVLDLFGSSDWLGGAMRAAISVAVTLAFPMLCLPCRSTVDHLVFGGGAFAASNAGMRHRMETLVVVGITLLLSTTESDLSKVFGFTGATAGAVICYVLPLCFYLRLRKMRPAVERRSTIAVAVLCGLLLAAMIPCVALATWQLL</sequence>
<comment type="subcellular location">
    <subcellularLocation>
        <location evidence="1">Membrane</location>
        <topology evidence="1">Multi-pass membrane protein</topology>
    </subcellularLocation>
</comment>
<feature type="transmembrane region" description="Helical" evidence="7">
    <location>
        <begin position="1290"/>
        <end position="1313"/>
    </location>
</feature>
<comment type="caution">
    <text evidence="9">The sequence shown here is derived from an EMBL/GenBank/DDBJ whole genome shotgun (WGS) entry which is preliminary data.</text>
</comment>
<dbReference type="OrthoDB" id="448954at2759"/>
<keyword evidence="6" id="KW-1015">Disulfide bond</keyword>
<dbReference type="GO" id="GO:0005737">
    <property type="term" value="C:cytoplasm"/>
    <property type="evidence" value="ECO:0007669"/>
    <property type="project" value="UniProtKB-ARBA"/>
</dbReference>
<feature type="non-terminal residue" evidence="9">
    <location>
        <position position="1"/>
    </location>
</feature>
<reference evidence="9" key="1">
    <citation type="submission" date="2021-02" db="EMBL/GenBank/DDBJ databases">
        <authorList>
            <person name="Dougan E. K."/>
            <person name="Rhodes N."/>
            <person name="Thang M."/>
            <person name="Chan C."/>
        </authorList>
    </citation>
    <scope>NUCLEOTIDE SEQUENCE</scope>
</reference>
<keyword evidence="4 7" id="KW-1133">Transmembrane helix</keyword>
<name>A0A812J417_9DINO</name>
<organism evidence="9 10">
    <name type="scientific">Symbiodinium necroappetens</name>
    <dbReference type="NCBI Taxonomy" id="1628268"/>
    <lineage>
        <taxon>Eukaryota</taxon>
        <taxon>Sar</taxon>
        <taxon>Alveolata</taxon>
        <taxon>Dinophyceae</taxon>
        <taxon>Suessiales</taxon>
        <taxon>Symbiodiniaceae</taxon>
        <taxon>Symbiodinium</taxon>
    </lineage>
</organism>
<evidence type="ECO:0000256" key="1">
    <source>
        <dbReference type="ARBA" id="ARBA00004141"/>
    </source>
</evidence>
<dbReference type="InterPro" id="IPR012913">
    <property type="entry name" value="OS9-like_dom"/>
</dbReference>
<dbReference type="PANTHER" id="PTHR22950">
    <property type="entry name" value="AMINO ACID TRANSPORTER"/>
    <property type="match status" value="1"/>
</dbReference>
<dbReference type="Pfam" id="PF01490">
    <property type="entry name" value="Aa_trans"/>
    <property type="match status" value="1"/>
</dbReference>
<evidence type="ECO:0000313" key="9">
    <source>
        <dbReference type="EMBL" id="CAE7189641.1"/>
    </source>
</evidence>
<accession>A0A812J417</accession>
<evidence type="ECO:0000256" key="5">
    <source>
        <dbReference type="ARBA" id="ARBA00023136"/>
    </source>
</evidence>
<feature type="transmembrane region" description="Helical" evidence="7">
    <location>
        <begin position="1064"/>
        <end position="1084"/>
    </location>
</feature>
<feature type="transmembrane region" description="Helical" evidence="7">
    <location>
        <begin position="1140"/>
        <end position="1163"/>
    </location>
</feature>
<feature type="transmembrane region" description="Helical" evidence="7">
    <location>
        <begin position="983"/>
        <end position="1015"/>
    </location>
</feature>
<dbReference type="Pfam" id="PF07915">
    <property type="entry name" value="PRKCSH"/>
    <property type="match status" value="1"/>
</dbReference>
<feature type="transmembrane region" description="Helical" evidence="7">
    <location>
        <begin position="948"/>
        <end position="971"/>
    </location>
</feature>